<keyword evidence="2" id="KW-1185">Reference proteome</keyword>
<dbReference type="PATRIC" id="fig|1458307.3.peg.2682"/>
<protein>
    <submittedName>
        <fullName evidence="1">Uncharacterized protein</fullName>
    </submittedName>
</protein>
<organism evidence="1 2">
    <name type="scientific">Octadecabacter temperatus</name>
    <dbReference type="NCBI Taxonomy" id="1458307"/>
    <lineage>
        <taxon>Bacteria</taxon>
        <taxon>Pseudomonadati</taxon>
        <taxon>Pseudomonadota</taxon>
        <taxon>Alphaproteobacteria</taxon>
        <taxon>Rhodobacterales</taxon>
        <taxon>Roseobacteraceae</taxon>
        <taxon>Octadecabacter</taxon>
    </lineage>
</organism>
<evidence type="ECO:0000313" key="2">
    <source>
        <dbReference type="Proteomes" id="UP000067444"/>
    </source>
</evidence>
<dbReference type="Pfam" id="PF13645">
    <property type="entry name" value="YkuD_2"/>
    <property type="match status" value="1"/>
</dbReference>
<dbReference type="InterPro" id="IPR032676">
    <property type="entry name" value="YkuD_2"/>
</dbReference>
<accession>A0A0K0Y8F1</accession>
<evidence type="ECO:0000313" key="1">
    <source>
        <dbReference type="EMBL" id="AKS47176.1"/>
    </source>
</evidence>
<dbReference type="EMBL" id="CP012160">
    <property type="protein sequence ID" value="AKS47176.1"/>
    <property type="molecule type" value="Genomic_DNA"/>
</dbReference>
<proteinExistence type="predicted"/>
<dbReference type="RefSeq" id="WP_082166474.1">
    <property type="nucleotide sequence ID" value="NZ_CP012160.1"/>
</dbReference>
<reference evidence="1 2" key="1">
    <citation type="journal article" date="2015" name="Genome Announc.">
        <title>Closed Genome Sequence of Octadecabacter temperatus SB1, the First Mesophilic Species of the Genus Octadecabacter.</title>
        <authorList>
            <person name="Voget S."/>
            <person name="Billerbeck S."/>
            <person name="Simon M."/>
            <person name="Daniel R."/>
        </authorList>
    </citation>
    <scope>NUCLEOTIDE SEQUENCE [LARGE SCALE GENOMIC DNA]</scope>
    <source>
        <strain evidence="1 2">SB1</strain>
    </source>
</reference>
<gene>
    <name evidence="1" type="ORF">OSB_26490</name>
</gene>
<dbReference type="KEGG" id="otm:OSB_26490"/>
<name>A0A0K0Y8F1_9RHOB</name>
<sequence length="356" mass="38915">MIGWNVAGKVRAKPACGNETSVGTVSAGSEVKRLFHGTWLALMLVGLIAVQSPASAQSLSRETPSWLQQHVGTGEGQIAPVVLERARDLYRQQVRRAGVRNPCYMAMDATRPSTSSRGTPTQRYYIICEEQGSFTAVSSGYGNGRSIPGADFSNGRECARHFSNALGSNLTMGGAYLTAEARTSHKGYIRQGGQTVPFNRTFLVFDGMRETSNARDRAIGGHMAAFVRSQCRMSVPSSPHADEDGFVRLGRLIDYTSGRSNGCTTWSEDVSQQIISLVDGNRTSLYIYPESRDINAIATSVNNGRSPSVDGHYWNSSCLNQIGAPRFWPKRQLEPIIREWRASLPAPNYSPLPICQ</sequence>
<dbReference type="Proteomes" id="UP000067444">
    <property type="component" value="Chromosome"/>
</dbReference>
<dbReference type="AlphaFoldDB" id="A0A0K0Y8F1"/>